<feature type="active site" description="Nucleophile" evidence="4">
    <location>
        <position position="46"/>
    </location>
</feature>
<dbReference type="PROSITE" id="PS51635">
    <property type="entry name" value="PNPLA"/>
    <property type="match status" value="1"/>
</dbReference>
<dbReference type="STRING" id="1283.ShL2_02341"/>
<accession>A0A2A1K992</accession>
<reference evidence="6 7" key="1">
    <citation type="submission" date="2017-11" db="EMBL/GenBank/DDBJ databases">
        <authorList>
            <person name="Founou R.C."/>
            <person name="Founou L."/>
            <person name="Allam M."/>
            <person name="Ismail A."/>
            <person name="Essack S.Y."/>
        </authorList>
    </citation>
    <scope>NUCLEOTIDE SEQUENCE [LARGE SCALE GENOMIC DNA]</scope>
    <source>
        <strain evidence="6 7">G811N2B1</strain>
    </source>
</reference>
<dbReference type="KEGG" id="shh:ShL2_02341"/>
<feature type="short sequence motif" description="GXSXG" evidence="4">
    <location>
        <begin position="44"/>
        <end position="48"/>
    </location>
</feature>
<dbReference type="PANTHER" id="PTHR14226:SF29">
    <property type="entry name" value="NEUROPATHY TARGET ESTERASE SWS"/>
    <property type="match status" value="1"/>
</dbReference>
<sequence>MSKDKERTLVLGGGGITGIAWESGVLAGLIESGVGLELADRIIGTSAGSFVGAVLANGYDMRTYYYELNERRDDSDHATLSSDIYRLWQNAFIVGRDDATKVGQMMGDIVYTRPSRVDLTKRKQAIRQRLGDVGWHDNLEITAMNAKTGEVSTFHSHSNVTLEEAVTASGAVPGIWPHIRLNNCDWIDGGMVSPTNAMLAKGADSIIILAPIADGLGMMPGAFDDAKLLSEHSHVLVISPDSKSRAEIGDNIYNPNNILKIGNAGYEQGKLLAQRIHLEFCEWVE</sequence>
<name>A0A2A1K992_STAHA</name>
<dbReference type="InterPro" id="IPR002641">
    <property type="entry name" value="PNPLA_dom"/>
</dbReference>
<evidence type="ECO:0000256" key="4">
    <source>
        <dbReference type="PROSITE-ProRule" id="PRU01161"/>
    </source>
</evidence>
<dbReference type="GO" id="GO:0016042">
    <property type="term" value="P:lipid catabolic process"/>
    <property type="evidence" value="ECO:0007669"/>
    <property type="project" value="UniProtKB-UniRule"/>
</dbReference>
<keyword evidence="1 4" id="KW-0378">Hydrolase</keyword>
<evidence type="ECO:0000256" key="2">
    <source>
        <dbReference type="ARBA" id="ARBA00022963"/>
    </source>
</evidence>
<evidence type="ECO:0000313" key="6">
    <source>
        <dbReference type="EMBL" id="PPJ72099.1"/>
    </source>
</evidence>
<keyword evidence="3 4" id="KW-0443">Lipid metabolism</keyword>
<evidence type="ECO:0000259" key="5">
    <source>
        <dbReference type="PROSITE" id="PS51635"/>
    </source>
</evidence>
<proteinExistence type="predicted"/>
<dbReference type="AlphaFoldDB" id="A0A2A1K992"/>
<dbReference type="PANTHER" id="PTHR14226">
    <property type="entry name" value="NEUROPATHY TARGET ESTERASE/SWISS CHEESE D.MELANOGASTER"/>
    <property type="match status" value="1"/>
</dbReference>
<dbReference type="EMBL" id="PGWX01000388">
    <property type="protein sequence ID" value="PPJ72099.1"/>
    <property type="molecule type" value="Genomic_DNA"/>
</dbReference>
<feature type="short sequence motif" description="DGA/G" evidence="4">
    <location>
        <begin position="188"/>
        <end position="190"/>
    </location>
</feature>
<dbReference type="Gene3D" id="3.40.1090.10">
    <property type="entry name" value="Cytosolic phospholipase A2 catalytic domain"/>
    <property type="match status" value="2"/>
</dbReference>
<organism evidence="6 7">
    <name type="scientific">Staphylococcus haemolyticus</name>
    <dbReference type="NCBI Taxonomy" id="1283"/>
    <lineage>
        <taxon>Bacteria</taxon>
        <taxon>Bacillati</taxon>
        <taxon>Bacillota</taxon>
        <taxon>Bacilli</taxon>
        <taxon>Bacillales</taxon>
        <taxon>Staphylococcaceae</taxon>
        <taxon>Staphylococcus</taxon>
    </lineage>
</organism>
<dbReference type="InterPro" id="IPR050301">
    <property type="entry name" value="NTE"/>
</dbReference>
<protein>
    <submittedName>
        <fullName evidence="6">Phospholipase</fullName>
    </submittedName>
</protein>
<dbReference type="RefSeq" id="WP_016931202.1">
    <property type="nucleotide sequence ID" value="NZ_CABMHO010000044.1"/>
</dbReference>
<dbReference type="GO" id="GO:0016787">
    <property type="term" value="F:hydrolase activity"/>
    <property type="evidence" value="ECO:0007669"/>
    <property type="project" value="UniProtKB-UniRule"/>
</dbReference>
<dbReference type="SUPFAM" id="SSF52151">
    <property type="entry name" value="FabD/lysophospholipase-like"/>
    <property type="match status" value="1"/>
</dbReference>
<evidence type="ECO:0000313" key="7">
    <source>
        <dbReference type="Proteomes" id="UP000238153"/>
    </source>
</evidence>
<comment type="caution">
    <text evidence="6">The sequence shown here is derived from an EMBL/GenBank/DDBJ whole genome shotgun (WGS) entry which is preliminary data.</text>
</comment>
<evidence type="ECO:0000256" key="1">
    <source>
        <dbReference type="ARBA" id="ARBA00022801"/>
    </source>
</evidence>
<keyword evidence="2 4" id="KW-0442">Lipid degradation</keyword>
<gene>
    <name evidence="6" type="ORF">CV019_11485</name>
</gene>
<feature type="domain" description="PNPLA" evidence="5">
    <location>
        <begin position="9"/>
        <end position="201"/>
    </location>
</feature>
<dbReference type="Pfam" id="PF01734">
    <property type="entry name" value="Patatin"/>
    <property type="match status" value="1"/>
</dbReference>
<feature type="short sequence motif" description="GXGXXG" evidence="4">
    <location>
        <begin position="13"/>
        <end position="18"/>
    </location>
</feature>
<feature type="active site" description="Proton acceptor" evidence="4">
    <location>
        <position position="188"/>
    </location>
</feature>
<evidence type="ECO:0000256" key="3">
    <source>
        <dbReference type="ARBA" id="ARBA00023098"/>
    </source>
</evidence>
<dbReference type="Proteomes" id="UP000238153">
    <property type="component" value="Unassembled WGS sequence"/>
</dbReference>
<dbReference type="InterPro" id="IPR016035">
    <property type="entry name" value="Acyl_Trfase/lysoPLipase"/>
</dbReference>